<dbReference type="Gene3D" id="1.25.40.10">
    <property type="entry name" value="Tetratricopeptide repeat domain"/>
    <property type="match status" value="3"/>
</dbReference>
<evidence type="ECO:0008006" key="3">
    <source>
        <dbReference type="Google" id="ProtNLM"/>
    </source>
</evidence>
<dbReference type="Proteomes" id="UP000676336">
    <property type="component" value="Unassembled WGS sequence"/>
</dbReference>
<dbReference type="GO" id="GO:0003723">
    <property type="term" value="F:RNA binding"/>
    <property type="evidence" value="ECO:0007669"/>
    <property type="project" value="InterPro"/>
</dbReference>
<protein>
    <recommendedName>
        <fullName evidence="3">Pentatricopeptide repeat-containing protein</fullName>
    </recommendedName>
</protein>
<dbReference type="PANTHER" id="PTHR24015:SF548">
    <property type="entry name" value="OS08G0340900 PROTEIN"/>
    <property type="match status" value="1"/>
</dbReference>
<evidence type="ECO:0000313" key="2">
    <source>
        <dbReference type="Proteomes" id="UP000676336"/>
    </source>
</evidence>
<accession>A0A8S2Q210</accession>
<dbReference type="InterPro" id="IPR002885">
    <property type="entry name" value="PPR_rpt"/>
</dbReference>
<comment type="caution">
    <text evidence="1">The sequence shown here is derived from an EMBL/GenBank/DDBJ whole genome shotgun (WGS) entry which is preliminary data.</text>
</comment>
<dbReference type="GO" id="GO:0009451">
    <property type="term" value="P:RNA modification"/>
    <property type="evidence" value="ECO:0007669"/>
    <property type="project" value="InterPro"/>
</dbReference>
<dbReference type="EMBL" id="CAJOBI010007102">
    <property type="protein sequence ID" value="CAF4077509.1"/>
    <property type="molecule type" value="Genomic_DNA"/>
</dbReference>
<gene>
    <name evidence="1" type="ORF">SMN809_LOCUS16110</name>
</gene>
<dbReference type="NCBIfam" id="TIGR00756">
    <property type="entry name" value="PPR"/>
    <property type="match status" value="3"/>
</dbReference>
<dbReference type="AlphaFoldDB" id="A0A8S2Q210"/>
<dbReference type="InterPro" id="IPR046960">
    <property type="entry name" value="PPR_At4g14850-like_plant"/>
</dbReference>
<organism evidence="1 2">
    <name type="scientific">Rotaria magnacalcarata</name>
    <dbReference type="NCBI Taxonomy" id="392030"/>
    <lineage>
        <taxon>Eukaryota</taxon>
        <taxon>Metazoa</taxon>
        <taxon>Spiralia</taxon>
        <taxon>Gnathifera</taxon>
        <taxon>Rotifera</taxon>
        <taxon>Eurotatoria</taxon>
        <taxon>Bdelloidea</taxon>
        <taxon>Philodinida</taxon>
        <taxon>Philodinidae</taxon>
        <taxon>Rotaria</taxon>
    </lineage>
</organism>
<evidence type="ECO:0000313" key="1">
    <source>
        <dbReference type="EMBL" id="CAF4077509.1"/>
    </source>
</evidence>
<name>A0A8S2Q210_9BILA</name>
<dbReference type="InterPro" id="IPR011990">
    <property type="entry name" value="TPR-like_helical_dom_sf"/>
</dbReference>
<sequence length="523" mass="58987">MDIDIIIAETDFQKAKQILMDVGYTNVLGDNLCARFEHECFLPVDLFTSPLYGPDPSKTNTTIYEEHIIFCNLPGKFSNIKGYHYLVSAIVLSSKSGCKQMRDHVDLCELIVAFNLGKEYGKDNNFDIVTQSAYERIYNEYYENNIKSYINLGTEMKLLNDKKQFEKALALFDQHGVNNILTLSNFTLTQVLKACAHVGDLQRGKIIHNLIASKTKNDIYVSSTLIHLYVHCADVASAKSLFDSIKNKTPAMYGIMMKGYIKNKQANKAIALFNEIQNPNDVHMILLFNSCAQLKTKEALDLVKKVSKQIPKSFYSNPHLLTSLLDALMKCGDVVHAESLFYSSKEKVLSSYGAMMKGYVHNNLPEKAIDLFNKIENPDDVNMIILFNSCAQLKTKEALDLVKKISKQIPKSLYSNSHLLTSLLDALMKCGDVAHAESLFYSSKEKVLPMYGAMMKGYVHNNLPDKAIDLFNKIENPDDVNMIILFNSCAQLKTKEALDLVKKISKQIPKSFYSNPHLLTSLL</sequence>
<proteinExistence type="predicted"/>
<reference evidence="1" key="1">
    <citation type="submission" date="2021-02" db="EMBL/GenBank/DDBJ databases">
        <authorList>
            <person name="Nowell W R."/>
        </authorList>
    </citation>
    <scope>NUCLEOTIDE SEQUENCE</scope>
</reference>
<feature type="non-terminal residue" evidence="1">
    <location>
        <position position="1"/>
    </location>
</feature>
<dbReference type="Pfam" id="PF01535">
    <property type="entry name" value="PPR"/>
    <property type="match status" value="5"/>
</dbReference>
<dbReference type="PANTHER" id="PTHR24015">
    <property type="entry name" value="OS07G0578800 PROTEIN-RELATED"/>
    <property type="match status" value="1"/>
</dbReference>